<evidence type="ECO:0000256" key="6">
    <source>
        <dbReference type="ARBA" id="ARBA00016544"/>
    </source>
</evidence>
<dbReference type="PRINTS" id="PR01736">
    <property type="entry name" value="PHPHTRNFRASE"/>
</dbReference>
<dbReference type="Proteomes" id="UP000198870">
    <property type="component" value="Unassembled WGS sequence"/>
</dbReference>
<dbReference type="SUPFAM" id="SSF51621">
    <property type="entry name" value="Phosphoenolpyruvate/pyruvate domain"/>
    <property type="match status" value="1"/>
</dbReference>
<reference evidence="23 24" key="1">
    <citation type="submission" date="2016-10" db="EMBL/GenBank/DDBJ databases">
        <authorList>
            <person name="de Groot N.N."/>
        </authorList>
    </citation>
    <scope>NUCLEOTIDE SEQUENCE [LARGE SCALE GENOMIC DNA]</scope>
    <source>
        <strain evidence="23 24">AA1</strain>
    </source>
</reference>
<dbReference type="OrthoDB" id="9765468at2"/>
<comment type="catalytic activity">
    <reaction evidence="1 16">
        <text>L-histidyl-[protein] + phosphoenolpyruvate = N(pros)-phospho-L-histidyl-[protein] + pyruvate</text>
        <dbReference type="Rhea" id="RHEA:23880"/>
        <dbReference type="Rhea" id="RHEA-COMP:9745"/>
        <dbReference type="Rhea" id="RHEA-COMP:9746"/>
        <dbReference type="ChEBI" id="CHEBI:15361"/>
        <dbReference type="ChEBI" id="CHEBI:29979"/>
        <dbReference type="ChEBI" id="CHEBI:58702"/>
        <dbReference type="ChEBI" id="CHEBI:64837"/>
        <dbReference type="EC" id="2.7.3.9"/>
    </reaction>
</comment>
<dbReference type="Gene3D" id="1.10.274.10">
    <property type="entry name" value="PtsI, HPr-binding domain"/>
    <property type="match status" value="1"/>
</dbReference>
<dbReference type="SUPFAM" id="SSF47831">
    <property type="entry name" value="Enzyme I of the PEP:sugar phosphotransferase system HPr-binding (sub)domain"/>
    <property type="match status" value="1"/>
</dbReference>
<dbReference type="NCBIfam" id="TIGR01417">
    <property type="entry name" value="PTS_I_fam"/>
    <property type="match status" value="1"/>
</dbReference>
<dbReference type="InterPro" id="IPR050499">
    <property type="entry name" value="PEP-utilizing_PTS_enzyme"/>
</dbReference>
<evidence type="ECO:0000256" key="5">
    <source>
        <dbReference type="ARBA" id="ARBA00012232"/>
    </source>
</evidence>
<dbReference type="Pfam" id="PF00391">
    <property type="entry name" value="PEP-utilizers"/>
    <property type="match status" value="1"/>
</dbReference>
<dbReference type="STRING" id="419481.SAMN05216233_10333"/>
<evidence type="ECO:0000256" key="9">
    <source>
        <dbReference type="ARBA" id="ARBA00022597"/>
    </source>
</evidence>
<keyword evidence="7 16" id="KW-0813">Transport</keyword>
<dbReference type="GO" id="GO:0009401">
    <property type="term" value="P:phosphoenolpyruvate-dependent sugar phosphotransferase system"/>
    <property type="evidence" value="ECO:0007669"/>
    <property type="project" value="UniProtKB-KW"/>
</dbReference>
<keyword evidence="9 16" id="KW-0762">Sugar transport</keyword>
<organism evidence="23 24">
    <name type="scientific">Desulfoluna spongiiphila</name>
    <dbReference type="NCBI Taxonomy" id="419481"/>
    <lineage>
        <taxon>Bacteria</taxon>
        <taxon>Pseudomonadati</taxon>
        <taxon>Thermodesulfobacteriota</taxon>
        <taxon>Desulfobacteria</taxon>
        <taxon>Desulfobacterales</taxon>
        <taxon>Desulfolunaceae</taxon>
        <taxon>Desulfoluna</taxon>
    </lineage>
</organism>
<dbReference type="InterPro" id="IPR040442">
    <property type="entry name" value="Pyrv_kinase-like_dom_sf"/>
</dbReference>
<feature type="binding site" evidence="18">
    <location>
        <position position="304"/>
    </location>
    <ligand>
        <name>phosphoenolpyruvate</name>
        <dbReference type="ChEBI" id="CHEBI:58702"/>
    </ligand>
</feature>
<dbReference type="InterPro" id="IPR006318">
    <property type="entry name" value="PTS_EI-like"/>
</dbReference>
<protein>
    <recommendedName>
        <fullName evidence="6 16">Phosphoenolpyruvate-protein phosphotransferase</fullName>
        <ecNumber evidence="5 16">2.7.3.9</ecNumber>
    </recommendedName>
    <alternativeName>
        <fullName evidence="15 16">Phosphotransferase system, enzyme I</fullName>
    </alternativeName>
</protein>
<name>A0A1G5CIC7_9BACT</name>
<evidence type="ECO:0000256" key="2">
    <source>
        <dbReference type="ARBA" id="ARBA00001946"/>
    </source>
</evidence>
<keyword evidence="10 16" id="KW-0808">Transferase</keyword>
<evidence type="ECO:0000256" key="17">
    <source>
        <dbReference type="PIRSR" id="PIRSR000732-1"/>
    </source>
</evidence>
<dbReference type="InterPro" id="IPR018274">
    <property type="entry name" value="PEP_util_AS"/>
</dbReference>
<evidence type="ECO:0000259" key="20">
    <source>
        <dbReference type="Pfam" id="PF00391"/>
    </source>
</evidence>
<evidence type="ECO:0000259" key="22">
    <source>
        <dbReference type="Pfam" id="PF05524"/>
    </source>
</evidence>
<keyword evidence="14 16" id="KW-0460">Magnesium</keyword>
<evidence type="ECO:0000256" key="15">
    <source>
        <dbReference type="ARBA" id="ARBA00033235"/>
    </source>
</evidence>
<dbReference type="PIRSF" id="PIRSF000732">
    <property type="entry name" value="PTS_enzyme_I"/>
    <property type="match status" value="1"/>
</dbReference>
<keyword evidence="12 16" id="KW-0479">Metal-binding</keyword>
<dbReference type="SUPFAM" id="SSF52009">
    <property type="entry name" value="Phosphohistidine domain"/>
    <property type="match status" value="1"/>
</dbReference>
<proteinExistence type="inferred from homology"/>
<evidence type="ECO:0000259" key="21">
    <source>
        <dbReference type="Pfam" id="PF02896"/>
    </source>
</evidence>
<dbReference type="GO" id="GO:0046872">
    <property type="term" value="F:metal ion binding"/>
    <property type="evidence" value="ECO:0007669"/>
    <property type="project" value="UniProtKB-KW"/>
</dbReference>
<accession>A0A1G5CIC7</accession>
<evidence type="ECO:0000256" key="1">
    <source>
        <dbReference type="ARBA" id="ARBA00000683"/>
    </source>
</evidence>
<evidence type="ECO:0000256" key="8">
    <source>
        <dbReference type="ARBA" id="ARBA00022490"/>
    </source>
</evidence>
<dbReference type="Pfam" id="PF05524">
    <property type="entry name" value="PEP-utilisers_N"/>
    <property type="match status" value="1"/>
</dbReference>
<dbReference type="InterPro" id="IPR008279">
    <property type="entry name" value="PEP-util_enz_mobile_dom"/>
</dbReference>
<dbReference type="GO" id="GO:0005737">
    <property type="term" value="C:cytoplasm"/>
    <property type="evidence" value="ECO:0007669"/>
    <property type="project" value="UniProtKB-SubCell"/>
</dbReference>
<comment type="function">
    <text evidence="16">General (non sugar-specific) component of the phosphoenolpyruvate-dependent sugar phosphotransferase system (sugar PTS). This major carbohydrate active-transport system catalyzes the phosphorylation of incoming sugar substrates concomitantly with their translocation across the cell membrane. Enzyme I transfers the phosphoryl group from phosphoenolpyruvate (PEP) to the phosphoryl carrier protein (HPr).</text>
</comment>
<evidence type="ECO:0000313" key="23">
    <source>
        <dbReference type="EMBL" id="SCY02050.1"/>
    </source>
</evidence>
<dbReference type="InterPro" id="IPR036637">
    <property type="entry name" value="Phosphohistidine_dom_sf"/>
</dbReference>
<feature type="binding site" evidence="18">
    <location>
        <begin position="462"/>
        <end position="463"/>
    </location>
    <ligand>
        <name>phosphoenolpyruvate</name>
        <dbReference type="ChEBI" id="CHEBI:58702"/>
    </ligand>
</feature>
<evidence type="ECO:0000313" key="24">
    <source>
        <dbReference type="Proteomes" id="UP000198870"/>
    </source>
</evidence>
<dbReference type="InterPro" id="IPR023151">
    <property type="entry name" value="PEP_util_CS"/>
</dbReference>
<evidence type="ECO:0000256" key="10">
    <source>
        <dbReference type="ARBA" id="ARBA00022679"/>
    </source>
</evidence>
<feature type="binding site" evidence="18">
    <location>
        <position position="340"/>
    </location>
    <ligand>
        <name>phosphoenolpyruvate</name>
        <dbReference type="ChEBI" id="CHEBI:58702"/>
    </ligand>
</feature>
<dbReference type="Pfam" id="PF02896">
    <property type="entry name" value="PEP-utilizers_C"/>
    <property type="match status" value="1"/>
</dbReference>
<dbReference type="EC" id="2.7.3.9" evidence="5 16"/>
<feature type="domain" description="PEP-utilising enzyme C-terminal" evidence="21">
    <location>
        <begin position="260"/>
        <end position="548"/>
    </location>
</feature>
<sequence>MVDKGSDTVLKGISGSPGICIGQAYLVDREGVDVVEKYTVLPESIREEVNRFKTAVKKSEDELIEVIEELPEELHHHLTILESHLALFKDKMLYERAINAIREEAINAEWALKKVAARAKAMFQDIADPYLQGRVDDIVQVSDRIMMNLVGADAVNIGNIDKRVVLVAKDLTPADTSRIQLERVKGFVTDRGGKTSHTSIIARTLELPSVMGLGNVSALIKNDDIIIVDGNDGLVIIDPSDETLLEYEEKKQRYETRRANIKRRSKIPATTVDGVTIKLMGNIELAEEIVSVMDYGGEGIGLFRTEFQYLSRSHFPTEEELYEQYREVAELIFPEPVVIRTLDINGDKALAYARENDEENPALGLRAIRFCLQRPDVFMTQLRGILRAAAFGNVRVMFPMISGVEEVLEAKKMLKEAAAQLEAEGIPYSENFEIGIMIEVPSAVVMAERLADEVDFFSIGTNDLTQYTLAIDRGNRKVAHLYNSLHPAVLRLIKQVVEVGKKHDVKVCICGEMASEPANMPVLLGLELDELSMTPQSLPVVKEMIRGLSFSESRKFADRVLDETTVGGVATMMDAFVYPEENENGTASA</sequence>
<dbReference type="InterPro" id="IPR008731">
    <property type="entry name" value="PTS_EIN"/>
</dbReference>
<feature type="binding site" evidence="19">
    <location>
        <position position="439"/>
    </location>
    <ligand>
        <name>Mg(2+)</name>
        <dbReference type="ChEBI" id="CHEBI:18420"/>
    </ligand>
</feature>
<evidence type="ECO:0000256" key="4">
    <source>
        <dbReference type="ARBA" id="ARBA00007837"/>
    </source>
</evidence>
<feature type="binding site" evidence="19">
    <location>
        <position position="463"/>
    </location>
    <ligand>
        <name>Mg(2+)</name>
        <dbReference type="ChEBI" id="CHEBI:18420"/>
    </ligand>
</feature>
<dbReference type="EMBL" id="FMUX01000003">
    <property type="protein sequence ID" value="SCY02050.1"/>
    <property type="molecule type" value="Genomic_DNA"/>
</dbReference>
<dbReference type="Gene3D" id="3.20.20.60">
    <property type="entry name" value="Phosphoenolpyruvate-binding domains"/>
    <property type="match status" value="1"/>
</dbReference>
<evidence type="ECO:0000256" key="12">
    <source>
        <dbReference type="ARBA" id="ARBA00022723"/>
    </source>
</evidence>
<feature type="active site" description="Tele-phosphohistidine intermediate" evidence="17">
    <location>
        <position position="197"/>
    </location>
</feature>
<dbReference type="InterPro" id="IPR024692">
    <property type="entry name" value="PTS_EI"/>
</dbReference>
<keyword evidence="8 16" id="KW-0963">Cytoplasm</keyword>
<evidence type="ECO:0000256" key="18">
    <source>
        <dbReference type="PIRSR" id="PIRSR000732-2"/>
    </source>
</evidence>
<feature type="active site" description="Proton donor" evidence="17">
    <location>
        <position position="510"/>
    </location>
</feature>
<evidence type="ECO:0000256" key="14">
    <source>
        <dbReference type="ARBA" id="ARBA00022842"/>
    </source>
</evidence>
<dbReference type="AlphaFoldDB" id="A0A1G5CIC7"/>
<keyword evidence="13 16" id="KW-0418">Kinase</keyword>
<dbReference type="InterPro" id="IPR000121">
    <property type="entry name" value="PEP_util_C"/>
</dbReference>
<dbReference type="Gene3D" id="3.50.30.10">
    <property type="entry name" value="Phosphohistidine domain"/>
    <property type="match status" value="1"/>
</dbReference>
<comment type="cofactor">
    <cofactor evidence="2 16 19">
        <name>Mg(2+)</name>
        <dbReference type="ChEBI" id="CHEBI:18420"/>
    </cofactor>
</comment>
<dbReference type="GO" id="GO:0008965">
    <property type="term" value="F:phosphoenolpyruvate-protein phosphotransferase activity"/>
    <property type="evidence" value="ECO:0007669"/>
    <property type="project" value="UniProtKB-EC"/>
</dbReference>
<evidence type="ECO:0000256" key="11">
    <source>
        <dbReference type="ARBA" id="ARBA00022683"/>
    </source>
</evidence>
<dbReference type="InterPro" id="IPR036618">
    <property type="entry name" value="PtsI_HPr-bd_sf"/>
</dbReference>
<feature type="binding site" evidence="18">
    <location>
        <position position="473"/>
    </location>
    <ligand>
        <name>phosphoenolpyruvate</name>
        <dbReference type="ChEBI" id="CHEBI:58702"/>
    </ligand>
</feature>
<feature type="domain" description="Phosphotransferase system enzyme I N-terminal" evidence="22">
    <location>
        <begin position="11"/>
        <end position="134"/>
    </location>
</feature>
<dbReference type="PROSITE" id="PS00742">
    <property type="entry name" value="PEP_ENZYMES_2"/>
    <property type="match status" value="1"/>
</dbReference>
<dbReference type="PANTHER" id="PTHR46244">
    <property type="entry name" value="PHOSPHOENOLPYRUVATE-PROTEIN PHOSPHOTRANSFERASE"/>
    <property type="match status" value="1"/>
</dbReference>
<keyword evidence="23" id="KW-0670">Pyruvate</keyword>
<evidence type="ECO:0000256" key="13">
    <source>
        <dbReference type="ARBA" id="ARBA00022777"/>
    </source>
</evidence>
<dbReference type="PROSITE" id="PS00370">
    <property type="entry name" value="PEP_ENZYMES_PHOS_SITE"/>
    <property type="match status" value="1"/>
</dbReference>
<evidence type="ECO:0000256" key="3">
    <source>
        <dbReference type="ARBA" id="ARBA00004496"/>
    </source>
</evidence>
<evidence type="ECO:0000256" key="19">
    <source>
        <dbReference type="PIRSR" id="PIRSR000732-3"/>
    </source>
</evidence>
<dbReference type="GO" id="GO:0016301">
    <property type="term" value="F:kinase activity"/>
    <property type="evidence" value="ECO:0007669"/>
    <property type="project" value="UniProtKB-KW"/>
</dbReference>
<dbReference type="InterPro" id="IPR015813">
    <property type="entry name" value="Pyrv/PenolPyrv_kinase-like_dom"/>
</dbReference>
<dbReference type="PANTHER" id="PTHR46244:SF6">
    <property type="entry name" value="PHOSPHOENOLPYRUVATE-PROTEIN PHOSPHOTRANSFERASE"/>
    <property type="match status" value="1"/>
</dbReference>
<evidence type="ECO:0000256" key="16">
    <source>
        <dbReference type="PIRNR" id="PIRNR000732"/>
    </source>
</evidence>
<evidence type="ECO:0000256" key="7">
    <source>
        <dbReference type="ARBA" id="ARBA00022448"/>
    </source>
</evidence>
<comment type="similarity">
    <text evidence="4 16">Belongs to the PEP-utilizing enzyme family.</text>
</comment>
<feature type="domain" description="PEP-utilising enzyme mobile" evidence="20">
    <location>
        <begin position="161"/>
        <end position="233"/>
    </location>
</feature>
<dbReference type="RefSeq" id="WP_092209091.1">
    <property type="nucleotide sequence ID" value="NZ_FMUX01000003.1"/>
</dbReference>
<gene>
    <name evidence="23" type="ORF">SAMN05216233_10333</name>
</gene>
<comment type="subcellular location">
    <subcellularLocation>
        <location evidence="3 16">Cytoplasm</location>
    </subcellularLocation>
</comment>
<keyword evidence="24" id="KW-1185">Reference proteome</keyword>
<keyword evidence="11 16" id="KW-0598">Phosphotransferase system</keyword>